<dbReference type="PANTHER" id="PTHR45711">
    <property type="entry name" value="CHLORIDE CHANNEL PROTEIN"/>
    <property type="match status" value="1"/>
</dbReference>
<feature type="transmembrane region" description="Helical" evidence="9">
    <location>
        <begin position="457"/>
        <end position="481"/>
    </location>
</feature>
<dbReference type="GO" id="GO:0005247">
    <property type="term" value="F:voltage-gated chloride channel activity"/>
    <property type="evidence" value="ECO:0007669"/>
    <property type="project" value="TreeGrafter"/>
</dbReference>
<feature type="compositionally biased region" description="Low complexity" evidence="8">
    <location>
        <begin position="51"/>
        <end position="66"/>
    </location>
</feature>
<feature type="transmembrane region" description="Helical" evidence="9">
    <location>
        <begin position="628"/>
        <end position="648"/>
    </location>
</feature>
<feature type="region of interest" description="Disordered" evidence="8">
    <location>
        <begin position="329"/>
        <end position="368"/>
    </location>
</feature>
<keyword evidence="3 9" id="KW-0812">Transmembrane</keyword>
<reference evidence="10" key="2">
    <citation type="submission" date="2014-06" db="EMBL/GenBank/DDBJ databases">
        <title>The complete genome of Blastobotrys (Arxula) adeninivorans LS3 - a yeast of biotechnological interest.</title>
        <authorList>
            <person name="Kunze G."/>
            <person name="Gaillardin C."/>
            <person name="Czernicka M."/>
            <person name="Durrens P."/>
            <person name="Martin T."/>
            <person name="Boer E."/>
            <person name="Gabaldon T."/>
            <person name="Cruz J."/>
            <person name="Talla E."/>
            <person name="Marck C."/>
            <person name="Goffeau A."/>
            <person name="Barbe V."/>
            <person name="Baret P."/>
            <person name="Baronian K."/>
            <person name="Beier S."/>
            <person name="Bleykasten C."/>
            <person name="Bode R."/>
            <person name="Casaregola S."/>
            <person name="Despons L."/>
            <person name="Fairhead C."/>
            <person name="Giersberg M."/>
            <person name="Gierski P."/>
            <person name="Hahnel U."/>
            <person name="Hartmann A."/>
            <person name="Jankowska D."/>
            <person name="Jubin C."/>
            <person name="Jung P."/>
            <person name="Lafontaine I."/>
            <person name="Leh-Louis V."/>
            <person name="Lemaire M."/>
            <person name="Marcet-Houben M."/>
            <person name="Mascher M."/>
            <person name="Morel G."/>
            <person name="Richard G.-F."/>
            <person name="Riechen J."/>
            <person name="Sacerdot C."/>
            <person name="Sarkar A."/>
            <person name="Savel G."/>
            <person name="Schacherer J."/>
            <person name="Sherman D."/>
            <person name="Straub M.-L."/>
            <person name="Stein N."/>
            <person name="Thierry A."/>
            <person name="Trautwein-Schult A."/>
            <person name="Westhof E."/>
            <person name="Worch S."/>
            <person name="Dujon B."/>
            <person name="Souciet J.-L."/>
            <person name="Wincker P."/>
            <person name="Scholz U."/>
            <person name="Neuveglise N."/>
        </authorList>
    </citation>
    <scope>NUCLEOTIDE SEQUENCE</scope>
    <source>
        <strain evidence="10">LS3</strain>
    </source>
</reference>
<dbReference type="InterPro" id="IPR001807">
    <property type="entry name" value="ClC"/>
</dbReference>
<dbReference type="Pfam" id="PF00654">
    <property type="entry name" value="Voltage_CLC"/>
    <property type="match status" value="1"/>
</dbReference>
<dbReference type="EMBL" id="HG937694">
    <property type="protein sequence ID" value="CDP39021.1"/>
    <property type="molecule type" value="Genomic_DNA"/>
</dbReference>
<dbReference type="InterPro" id="IPR014743">
    <property type="entry name" value="Cl-channel_core"/>
</dbReference>
<feature type="transmembrane region" description="Helical" evidence="9">
    <location>
        <begin position="493"/>
        <end position="511"/>
    </location>
</feature>
<feature type="transmembrane region" description="Helical" evidence="9">
    <location>
        <begin position="577"/>
        <end position="594"/>
    </location>
</feature>
<evidence type="ECO:0000256" key="7">
    <source>
        <dbReference type="ARBA" id="ARBA00023214"/>
    </source>
</evidence>
<feature type="compositionally biased region" description="Low complexity" evidence="8">
    <location>
        <begin position="332"/>
        <end position="348"/>
    </location>
</feature>
<proteinExistence type="predicted"/>
<comment type="subcellular location">
    <subcellularLocation>
        <location evidence="1">Membrane</location>
        <topology evidence="1">Multi-pass membrane protein</topology>
    </subcellularLocation>
</comment>
<reference evidence="10" key="1">
    <citation type="submission" date="2014-02" db="EMBL/GenBank/DDBJ databases">
        <authorList>
            <person name="Genoscope - CEA"/>
        </authorList>
    </citation>
    <scope>NUCLEOTIDE SEQUENCE</scope>
    <source>
        <strain evidence="10">LS3</strain>
    </source>
</reference>
<feature type="compositionally biased region" description="Polar residues" evidence="8">
    <location>
        <begin position="354"/>
        <end position="368"/>
    </location>
</feature>
<evidence type="ECO:0000256" key="2">
    <source>
        <dbReference type="ARBA" id="ARBA00022448"/>
    </source>
</evidence>
<dbReference type="GO" id="GO:0005769">
    <property type="term" value="C:early endosome"/>
    <property type="evidence" value="ECO:0007669"/>
    <property type="project" value="TreeGrafter"/>
</dbReference>
<gene>
    <name evidence="10" type="ORF">GNLVRS02_ARAD1D47938g</name>
</gene>
<evidence type="ECO:0000256" key="1">
    <source>
        <dbReference type="ARBA" id="ARBA00004141"/>
    </source>
</evidence>
<evidence type="ECO:0000256" key="8">
    <source>
        <dbReference type="SAM" id="MobiDB-lite"/>
    </source>
</evidence>
<sequence length="971" mass="107179">MPNPEDHLMPRGRGNRPLLVRSSTDGRLRMSASPEDHAPSSPSDDESNAGPSSRLWRPRSLSQRQSYPRLASQDNHGQQGRGDDDIAAASDAHFVKRGNLARLRRIFSHRQPLGLDLPPALAEPQFPSLRTPRLGADGGGGVSPYYTPDRHHRRQPSQMSGYGFGSIRQSQDKVPERTFYDDFTTIDWTRDAIKDSARRKALESLPGARGKLIRWGDNIQGWIITTIIAFAFALLAFVIDKLEGTLSGFRHGYCSSNWLVPETRCCPKGESFGQCKNWVTWSEFFKSSSKSDTLLLNVGIYLAITMLFAFISVKITLQTKTVNPLLGEESYSTSRSGSETPTSSGSPRSKQKVDSNNSDETLPLLASSSPPKNARVMYTAYGSGVPEVRTILSGFVIRGYLGVKTLTYKSVALVFSVSSGMSLGKEGPFVHLATCVGNIACRLSRKYSENDMKRRQVLSAAASAGVALAFGSPLGGILFSLEEVSYYFLPDQLFRMFFCAVTSAMFLKFMNPYGTGKIVFFEVTYPVNDWRAWEVVIFAFIGVCGGVMGALFCKFHIWWGSTFRQWKPIKASPILDVMWVAVVTAFVTFPNELLSKAPNEVLYRLASPCTADESELCPSDLSNIPSALATLAYAFVGKAALTCVTFGIKVPSGIYIPSMIVGALFGRMVGLVVQYVEHLYPAITLSRMIIPGFYAMVGAGAVMAGVTRMTVTLAVILFELTSQLGHVIPFSIAILFSNWVANAIEPRSLYELIIQKQEFPFLDNRRILAFDSPLEDLVTILGKDEVLDVSSSPYVKLTHLRAMLSSLQARAQYDGCIPIVNGNMLRGLISAPELEFALDLIEQRSAQIGYTDPIVCKLPVTDEDKERYQDLYRGAVDVESEGGFVQKMPVIRTEDYFAYEGAAEQDAIIAKITDLAPFIDRVPITMDIHSPLSLVQMVFTKLGTRVICVVKDGKFVGILHKKKFIDFSNKD</sequence>
<evidence type="ECO:0000256" key="3">
    <source>
        <dbReference type="ARBA" id="ARBA00022692"/>
    </source>
</evidence>
<dbReference type="PhylomeDB" id="A0A060TIN6"/>
<feature type="transmembrane region" description="Helical" evidence="9">
    <location>
        <begin position="532"/>
        <end position="557"/>
    </location>
</feature>
<dbReference type="SUPFAM" id="SSF81340">
    <property type="entry name" value="Clc chloride channel"/>
    <property type="match status" value="1"/>
</dbReference>
<feature type="transmembrane region" description="Helical" evidence="9">
    <location>
        <begin position="654"/>
        <end position="673"/>
    </location>
</feature>
<dbReference type="CDD" id="cd03684">
    <property type="entry name" value="ClC_3_like"/>
    <property type="match status" value="1"/>
</dbReference>
<feature type="transmembrane region" description="Helical" evidence="9">
    <location>
        <begin position="294"/>
        <end position="313"/>
    </location>
</feature>
<keyword evidence="4 9" id="KW-1133">Transmembrane helix</keyword>
<feature type="compositionally biased region" description="Basic and acidic residues" evidence="8">
    <location>
        <begin position="24"/>
        <end position="38"/>
    </location>
</feature>
<feature type="transmembrane region" description="Helical" evidence="9">
    <location>
        <begin position="219"/>
        <end position="239"/>
    </location>
</feature>
<accession>A0A060TIN6</accession>
<evidence type="ECO:0000256" key="9">
    <source>
        <dbReference type="SAM" id="Phobius"/>
    </source>
</evidence>
<dbReference type="PRINTS" id="PR00762">
    <property type="entry name" value="CLCHANNEL"/>
</dbReference>
<keyword evidence="7" id="KW-0868">Chloride</keyword>
<dbReference type="PANTHER" id="PTHR45711:SF3">
    <property type="entry name" value="CLC CHANNEL"/>
    <property type="match status" value="1"/>
</dbReference>
<dbReference type="GO" id="GO:0005886">
    <property type="term" value="C:plasma membrane"/>
    <property type="evidence" value="ECO:0007669"/>
    <property type="project" value="TreeGrafter"/>
</dbReference>
<feature type="transmembrane region" description="Helical" evidence="9">
    <location>
        <begin position="693"/>
        <end position="718"/>
    </location>
</feature>
<feature type="region of interest" description="Disordered" evidence="8">
    <location>
        <begin position="1"/>
        <end position="84"/>
    </location>
</feature>
<dbReference type="SUPFAM" id="SSF54631">
    <property type="entry name" value="CBS-domain pair"/>
    <property type="match status" value="1"/>
</dbReference>
<dbReference type="Gene3D" id="1.10.3080.10">
    <property type="entry name" value="Clc chloride channel"/>
    <property type="match status" value="1"/>
</dbReference>
<dbReference type="AlphaFoldDB" id="A0A060TIN6"/>
<evidence type="ECO:0000256" key="5">
    <source>
        <dbReference type="ARBA" id="ARBA00023065"/>
    </source>
</evidence>
<evidence type="ECO:0000313" key="10">
    <source>
        <dbReference type="EMBL" id="CDP39021.1"/>
    </source>
</evidence>
<name>A0A060TIN6_BLAAD</name>
<organism evidence="10">
    <name type="scientific">Blastobotrys adeninivorans</name>
    <name type="common">Yeast</name>
    <name type="synonym">Arxula adeninivorans</name>
    <dbReference type="NCBI Taxonomy" id="409370"/>
    <lineage>
        <taxon>Eukaryota</taxon>
        <taxon>Fungi</taxon>
        <taxon>Dikarya</taxon>
        <taxon>Ascomycota</taxon>
        <taxon>Saccharomycotina</taxon>
        <taxon>Dipodascomycetes</taxon>
        <taxon>Dipodascales</taxon>
        <taxon>Trichomonascaceae</taxon>
        <taxon>Blastobotrys</taxon>
    </lineage>
</organism>
<protein>
    <submittedName>
        <fullName evidence="10">ARAD1D47938p</fullName>
    </submittedName>
</protein>
<evidence type="ECO:0000256" key="4">
    <source>
        <dbReference type="ARBA" id="ARBA00022989"/>
    </source>
</evidence>
<feature type="region of interest" description="Disordered" evidence="8">
    <location>
        <begin position="147"/>
        <end position="167"/>
    </location>
</feature>
<dbReference type="GO" id="GO:0005794">
    <property type="term" value="C:Golgi apparatus"/>
    <property type="evidence" value="ECO:0007669"/>
    <property type="project" value="TreeGrafter"/>
</dbReference>
<dbReference type="InterPro" id="IPR046342">
    <property type="entry name" value="CBS_dom_sf"/>
</dbReference>
<keyword evidence="6 9" id="KW-0472">Membrane</keyword>
<keyword evidence="5" id="KW-0406">Ion transport</keyword>
<evidence type="ECO:0000256" key="6">
    <source>
        <dbReference type="ARBA" id="ARBA00023136"/>
    </source>
</evidence>
<keyword evidence="2" id="KW-0813">Transport</keyword>